<dbReference type="PANTHER" id="PTHR31528:SF1">
    <property type="entry name" value="4-AMINO-5-HYDROXYMETHYL-2-METHYLPYRIMIDINE PHOSPHATE SYNTHASE THI11-RELATED"/>
    <property type="match status" value="1"/>
</dbReference>
<evidence type="ECO:0000259" key="12">
    <source>
        <dbReference type="Pfam" id="PF09084"/>
    </source>
</evidence>
<dbReference type="PANTHER" id="PTHR31528">
    <property type="entry name" value="4-AMINO-5-HYDROXYMETHYL-2-METHYLPYRIMIDINE PHOSPHATE SYNTHASE THI11-RELATED"/>
    <property type="match status" value="1"/>
</dbReference>
<accession>A0A1G9B0L6</accession>
<comment type="pathway">
    <text evidence="2">Cofactor biosynthesis; thiamine diphosphate biosynthesis.</text>
</comment>
<dbReference type="OrthoDB" id="9815602at2"/>
<evidence type="ECO:0000256" key="2">
    <source>
        <dbReference type="ARBA" id="ARBA00004948"/>
    </source>
</evidence>
<dbReference type="GO" id="GO:0009228">
    <property type="term" value="P:thiamine biosynthetic process"/>
    <property type="evidence" value="ECO:0007669"/>
    <property type="project" value="UniProtKB-KW"/>
</dbReference>
<dbReference type="Proteomes" id="UP000198510">
    <property type="component" value="Unassembled WGS sequence"/>
</dbReference>
<comment type="subunit">
    <text evidence="4">Homodimer.</text>
</comment>
<keyword evidence="6" id="KW-0479">Metal-binding</keyword>
<dbReference type="RefSeq" id="WP_089680143.1">
    <property type="nucleotide sequence ID" value="NZ_FNFO01000002.1"/>
</dbReference>
<dbReference type="STRING" id="1075417.SAMN05421823_102467"/>
<reference evidence="13 14" key="1">
    <citation type="submission" date="2016-10" db="EMBL/GenBank/DDBJ databases">
        <authorList>
            <person name="de Groot N.N."/>
        </authorList>
    </citation>
    <scope>NUCLEOTIDE SEQUENCE [LARGE SCALE GENOMIC DNA]</scope>
    <source>
        <strain evidence="13 14">DSM 25186</strain>
    </source>
</reference>
<evidence type="ECO:0000256" key="1">
    <source>
        <dbReference type="ARBA" id="ARBA00003469"/>
    </source>
</evidence>
<dbReference type="GO" id="GO:0016740">
    <property type="term" value="F:transferase activity"/>
    <property type="evidence" value="ECO:0007669"/>
    <property type="project" value="UniProtKB-KW"/>
</dbReference>
<feature type="domain" description="SsuA/THI5-like" evidence="12">
    <location>
        <begin position="12"/>
        <end position="226"/>
    </location>
</feature>
<keyword evidence="7" id="KW-0663">Pyridoxal phosphate</keyword>
<evidence type="ECO:0000256" key="8">
    <source>
        <dbReference type="ARBA" id="ARBA00022977"/>
    </source>
</evidence>
<evidence type="ECO:0000256" key="5">
    <source>
        <dbReference type="ARBA" id="ARBA00022679"/>
    </source>
</evidence>
<evidence type="ECO:0000256" key="10">
    <source>
        <dbReference type="ARBA" id="ARBA00033171"/>
    </source>
</evidence>
<comment type="catalytic activity">
    <reaction evidence="11">
        <text>N(6)-(pyridoxal phosphate)-L-lysyl-[4-amino-5-hydroxymethyl-2-methylpyrimidine phosphate synthase] + L-histidyl-[4-amino-5-hydroxymethyl-2-methylpyrimidine phosphate synthase] + 2 Fe(3+) + 4 H2O = L-lysyl-[4-amino-5-hydroxymethyl-2-methylpyrimidine phosphate synthase] + (2S)-2-amino-5-hydroxy-4-oxopentanoyl-[4-amino-5-hydroxymethyl-2-methylpyrimidine phosphate synthase] + 4-amino-2-methyl-5-(phosphooxymethyl)pyrimidine + 3-oxopropanoate + 2 Fe(2+) + 2 H(+)</text>
        <dbReference type="Rhea" id="RHEA:65756"/>
        <dbReference type="Rhea" id="RHEA-COMP:16892"/>
        <dbReference type="Rhea" id="RHEA-COMP:16893"/>
        <dbReference type="Rhea" id="RHEA-COMP:16894"/>
        <dbReference type="Rhea" id="RHEA-COMP:16895"/>
        <dbReference type="ChEBI" id="CHEBI:15377"/>
        <dbReference type="ChEBI" id="CHEBI:15378"/>
        <dbReference type="ChEBI" id="CHEBI:29033"/>
        <dbReference type="ChEBI" id="CHEBI:29034"/>
        <dbReference type="ChEBI" id="CHEBI:29969"/>
        <dbReference type="ChEBI" id="CHEBI:29979"/>
        <dbReference type="ChEBI" id="CHEBI:33190"/>
        <dbReference type="ChEBI" id="CHEBI:58354"/>
        <dbReference type="ChEBI" id="CHEBI:143915"/>
        <dbReference type="ChEBI" id="CHEBI:157692"/>
    </reaction>
    <physiologicalReaction direction="left-to-right" evidence="11">
        <dbReference type="Rhea" id="RHEA:65757"/>
    </physiologicalReaction>
</comment>
<dbReference type="SUPFAM" id="SSF53850">
    <property type="entry name" value="Periplasmic binding protein-like II"/>
    <property type="match status" value="1"/>
</dbReference>
<evidence type="ECO:0000256" key="4">
    <source>
        <dbReference type="ARBA" id="ARBA00011738"/>
    </source>
</evidence>
<dbReference type="InterPro" id="IPR027939">
    <property type="entry name" value="NMT1/THI5"/>
</dbReference>
<organism evidence="13 14">
    <name type="scientific">Catalinimonas alkaloidigena</name>
    <dbReference type="NCBI Taxonomy" id="1075417"/>
    <lineage>
        <taxon>Bacteria</taxon>
        <taxon>Pseudomonadati</taxon>
        <taxon>Bacteroidota</taxon>
        <taxon>Cytophagia</taxon>
        <taxon>Cytophagales</taxon>
        <taxon>Catalimonadaceae</taxon>
        <taxon>Catalinimonas</taxon>
    </lineage>
</organism>
<dbReference type="EMBL" id="FNFO01000002">
    <property type="protein sequence ID" value="SDK33013.1"/>
    <property type="molecule type" value="Genomic_DNA"/>
</dbReference>
<keyword evidence="14" id="KW-1185">Reference proteome</keyword>
<gene>
    <name evidence="13" type="ORF">SAMN05421823_102467</name>
</gene>
<keyword evidence="9" id="KW-0408">Iron</keyword>
<name>A0A1G9B0L6_9BACT</name>
<keyword evidence="5" id="KW-0808">Transferase</keyword>
<dbReference type="GO" id="GO:0046872">
    <property type="term" value="F:metal ion binding"/>
    <property type="evidence" value="ECO:0007669"/>
    <property type="project" value="UniProtKB-KW"/>
</dbReference>
<dbReference type="InterPro" id="IPR015168">
    <property type="entry name" value="SsuA/THI5"/>
</dbReference>
<protein>
    <recommendedName>
        <fullName evidence="10">Thiamine pyrimidine synthase</fullName>
    </recommendedName>
</protein>
<dbReference type="Pfam" id="PF09084">
    <property type="entry name" value="NMT1"/>
    <property type="match status" value="1"/>
</dbReference>
<evidence type="ECO:0000256" key="6">
    <source>
        <dbReference type="ARBA" id="ARBA00022723"/>
    </source>
</evidence>
<sequence>MYLSVALDWTPNISHAGFFIAQAKGYYTEENLSPSFRSPADDDYRITPAKRAARRGVSLGIAPSESVISYNTFSEPVPLRAVAALMQTDTSAIVTLKSSGIARPSQLDGKVYASYGARFEEGLVKAVVRNDGGEGNLTIVRPAKLSIWEGVMKGKADATWIFTPWGGVTSADAEKGLNFFRFQDYGVPYGYAPVLLTHASTIEREREALQTFLAATARGYQDLTKDDPTQTARLLAETVRSGEFNNIELTAKRVQAHQQAFLDDAGQWGVMKEERWQQFADWLFAEGLVTDLHGVRMESSKLNVQSIYTNELLEAMPADRS</sequence>
<dbReference type="AlphaFoldDB" id="A0A1G9B0L6"/>
<dbReference type="Gene3D" id="3.40.190.10">
    <property type="entry name" value="Periplasmic binding protein-like II"/>
    <property type="match status" value="2"/>
</dbReference>
<comment type="function">
    <text evidence="1">Responsible for the formation of the pyrimidine heterocycle in the thiamine biosynthesis pathway. Catalyzes the formation of hydroxymethylpyrimidine phosphate (HMP-P) from histidine and pyridoxal phosphate (PLP). The protein uses PLP and the active site histidine to form HMP-P, generating an inactive enzyme. The enzyme can only undergo a single turnover, which suggests it is a suicide enzyme.</text>
</comment>
<evidence type="ECO:0000256" key="9">
    <source>
        <dbReference type="ARBA" id="ARBA00023004"/>
    </source>
</evidence>
<evidence type="ECO:0000256" key="11">
    <source>
        <dbReference type="ARBA" id="ARBA00048179"/>
    </source>
</evidence>
<evidence type="ECO:0000256" key="7">
    <source>
        <dbReference type="ARBA" id="ARBA00022898"/>
    </source>
</evidence>
<proteinExistence type="inferred from homology"/>
<keyword evidence="8" id="KW-0784">Thiamine biosynthesis</keyword>
<evidence type="ECO:0000313" key="13">
    <source>
        <dbReference type="EMBL" id="SDK33013.1"/>
    </source>
</evidence>
<evidence type="ECO:0000313" key="14">
    <source>
        <dbReference type="Proteomes" id="UP000198510"/>
    </source>
</evidence>
<comment type="similarity">
    <text evidence="3">Belongs to the NMT1/THI5 family.</text>
</comment>
<evidence type="ECO:0000256" key="3">
    <source>
        <dbReference type="ARBA" id="ARBA00009406"/>
    </source>
</evidence>